<comment type="caution">
    <text evidence="1">The sequence shown here is derived from an EMBL/GenBank/DDBJ whole genome shotgun (WGS) entry which is preliminary data.</text>
</comment>
<dbReference type="Proteomes" id="UP001223072">
    <property type="component" value="Unassembled WGS sequence"/>
</dbReference>
<dbReference type="InterPro" id="IPR046732">
    <property type="entry name" value="DUF6624"/>
</dbReference>
<evidence type="ECO:0000313" key="1">
    <source>
        <dbReference type="EMBL" id="MDQ0936339.1"/>
    </source>
</evidence>
<protein>
    <submittedName>
        <fullName evidence="1">Uncharacterized protein</fullName>
    </submittedName>
</protein>
<keyword evidence="2" id="KW-1185">Reference proteome</keyword>
<sequence>MRSAPPTKSALGSAAEPGQAALAAELVRRAEEDQRLTRLARETPTALNRHFVTRCRGANADALRAVVARRGWPEAGQVGEPASTAALMILLHTADLGFQLTCRDLIAEAVADGGCPAVHHAYIADHCAVELGQPQYYGTRIDAGTLCPYPIRQPETVEERRQDVGLDPLAEQLPALRHVVSGIPDKGCPVSATPWT</sequence>
<dbReference type="EMBL" id="JAUSZS010000008">
    <property type="protein sequence ID" value="MDQ0936339.1"/>
    <property type="molecule type" value="Genomic_DNA"/>
</dbReference>
<reference evidence="1 2" key="1">
    <citation type="submission" date="2023-07" db="EMBL/GenBank/DDBJ databases">
        <title>Comparative genomics of wheat-associated soil bacteria to identify genetic determinants of phenazine resistance.</title>
        <authorList>
            <person name="Mouncey N."/>
        </authorList>
    </citation>
    <scope>NUCLEOTIDE SEQUENCE [LARGE SCALE GENOMIC DNA]</scope>
    <source>
        <strain evidence="1 2">W2I16</strain>
    </source>
</reference>
<gene>
    <name evidence="1" type="ORF">QFZ49_006314</name>
</gene>
<dbReference type="RefSeq" id="WP_307629777.1">
    <property type="nucleotide sequence ID" value="NZ_JAUSZS010000008.1"/>
</dbReference>
<dbReference type="Pfam" id="PF20329">
    <property type="entry name" value="DUF6624"/>
    <property type="match status" value="1"/>
</dbReference>
<evidence type="ECO:0000313" key="2">
    <source>
        <dbReference type="Proteomes" id="UP001223072"/>
    </source>
</evidence>
<proteinExistence type="predicted"/>
<name>A0ABU0RWH1_9ACTN</name>
<accession>A0ABU0RWH1</accession>
<organism evidence="1 2">
    <name type="scientific">Streptomyces turgidiscabies</name>
    <dbReference type="NCBI Taxonomy" id="85558"/>
    <lineage>
        <taxon>Bacteria</taxon>
        <taxon>Bacillati</taxon>
        <taxon>Actinomycetota</taxon>
        <taxon>Actinomycetes</taxon>
        <taxon>Kitasatosporales</taxon>
        <taxon>Streptomycetaceae</taxon>
        <taxon>Streptomyces</taxon>
    </lineage>
</organism>